<organism evidence="1">
    <name type="scientific">uncultured Gemmatimonadaceae bacterium</name>
    <dbReference type="NCBI Taxonomy" id="246130"/>
    <lineage>
        <taxon>Bacteria</taxon>
        <taxon>Pseudomonadati</taxon>
        <taxon>Gemmatimonadota</taxon>
        <taxon>Gemmatimonadia</taxon>
        <taxon>Gemmatimonadales</taxon>
        <taxon>Gemmatimonadaceae</taxon>
        <taxon>environmental samples</taxon>
    </lineage>
</organism>
<evidence type="ECO:0000313" key="1">
    <source>
        <dbReference type="EMBL" id="CAA9300438.1"/>
    </source>
</evidence>
<name>A0A6J4KBJ9_9BACT</name>
<gene>
    <name evidence="1" type="ORF">AVDCRST_MAG40-320</name>
</gene>
<dbReference type="EMBL" id="CADCTX010000089">
    <property type="protein sequence ID" value="CAA9300438.1"/>
    <property type="molecule type" value="Genomic_DNA"/>
</dbReference>
<sequence>MSVARLGAIASTPRGLPGPVVVRDRAWLVSDALVVSRLSAHPVLPVRDVSLQRGARAVAFALGLLALPDAGPASIAAVDVVLDAEQMAERIALPPSAIAEAFRALWVADVLRHGSAPGMARFTDDLVPETPLAYALRWNVVTERLLDRSGEGSLAAVMLFRLLLDRLPHPHAPAALPASMVADQLGLSEDQTRRGWKALLQRELLVEQPHSGRAKQYLLAPGVLVGQPVEPAAAPAAPAGTPVLAVAGGGAVAAG</sequence>
<feature type="non-terminal residue" evidence="1">
    <location>
        <position position="255"/>
    </location>
</feature>
<proteinExistence type="predicted"/>
<accession>A0A6J4KBJ9</accession>
<protein>
    <submittedName>
        <fullName evidence="1">Uncharacterized protein</fullName>
    </submittedName>
</protein>
<reference evidence="1" key="1">
    <citation type="submission" date="2020-02" db="EMBL/GenBank/DDBJ databases">
        <authorList>
            <person name="Meier V. D."/>
        </authorList>
    </citation>
    <scope>NUCLEOTIDE SEQUENCE</scope>
    <source>
        <strain evidence="1">AVDCRST_MAG40</strain>
    </source>
</reference>
<dbReference type="AlphaFoldDB" id="A0A6J4KBJ9"/>